<evidence type="ECO:0000259" key="10">
    <source>
        <dbReference type="Pfam" id="PF00345"/>
    </source>
</evidence>
<dbReference type="GO" id="GO:0071555">
    <property type="term" value="P:cell wall organization"/>
    <property type="evidence" value="ECO:0007669"/>
    <property type="project" value="InterPro"/>
</dbReference>
<feature type="chain" id="PRO_5008751932" evidence="9">
    <location>
        <begin position="23"/>
        <end position="239"/>
    </location>
</feature>
<dbReference type="InterPro" id="IPR008962">
    <property type="entry name" value="PapD-like_sf"/>
</dbReference>
<dbReference type="EMBL" id="FMIQ01000082">
    <property type="protein sequence ID" value="SCM54915.1"/>
    <property type="molecule type" value="Genomic_DNA"/>
</dbReference>
<evidence type="ECO:0000313" key="12">
    <source>
        <dbReference type="EMBL" id="SCM54915.1"/>
    </source>
</evidence>
<dbReference type="InterPro" id="IPR050643">
    <property type="entry name" value="Periplasmic_pilus_chap"/>
</dbReference>
<dbReference type="OrthoDB" id="9131059at2"/>
<comment type="subcellular location">
    <subcellularLocation>
        <location evidence="1 8">Periplasm</location>
    </subcellularLocation>
</comment>
<protein>
    <submittedName>
        <fullName evidence="12">Chaperone protein PapD</fullName>
    </submittedName>
</protein>
<proteinExistence type="inferred from homology"/>
<dbReference type="RefSeq" id="WP_072310502.1">
    <property type="nucleotide sequence ID" value="NZ_FMIQ01000082.1"/>
</dbReference>
<dbReference type="AlphaFoldDB" id="A0A1C6Z795"/>
<comment type="similarity">
    <text evidence="2 8">Belongs to the periplasmic pilus chaperone family.</text>
</comment>
<keyword evidence="3" id="KW-1029">Fimbrium biogenesis</keyword>
<dbReference type="Proteomes" id="UP000094844">
    <property type="component" value="Unassembled WGS sequence"/>
</dbReference>
<dbReference type="FunFam" id="2.60.40.10:FF:000458">
    <property type="entry name" value="Molecular chaperone FimC"/>
    <property type="match status" value="1"/>
</dbReference>
<dbReference type="InterPro" id="IPR013783">
    <property type="entry name" value="Ig-like_fold"/>
</dbReference>
<evidence type="ECO:0000256" key="5">
    <source>
        <dbReference type="ARBA" id="ARBA00022764"/>
    </source>
</evidence>
<dbReference type="SUPFAM" id="SSF49354">
    <property type="entry name" value="PapD-like"/>
    <property type="match status" value="1"/>
</dbReference>
<reference evidence="12 13" key="1">
    <citation type="submission" date="2016-09" db="EMBL/GenBank/DDBJ databases">
        <authorList>
            <person name="Capua I."/>
            <person name="De Benedictis P."/>
            <person name="Joannis T."/>
            <person name="Lombin L.H."/>
            <person name="Cattoli G."/>
        </authorList>
    </citation>
    <scope>NUCLEOTIDE SEQUENCE [LARGE SCALE GENOMIC DNA]</scope>
    <source>
        <strain evidence="12 13">GB001</strain>
    </source>
</reference>
<dbReference type="Gene3D" id="2.60.40.10">
    <property type="entry name" value="Immunoglobulins"/>
    <property type="match status" value="2"/>
</dbReference>
<sequence>MKIMYSVALGGALMLSVQAGYAAIALDRTRAILDGSEKAIALTIRNDNPRLPYLAQAWLEDLEGHRITGPLIAVPPVQRVEPATKSQISISSLPSVSALPQDRESAFYFNVREIPPRSDKPNVMQVALQTKIKLFYRPSSITPKSGDVWQDKLVLTKINSGYQVDNPTPFYVTVIGLSGTPKGLVKDFKAVMIAPKSTVKVQAHHYDSPYMTYINDYGGRPTLKYRCQGDVCHAEPHQE</sequence>
<dbReference type="GO" id="GO:0030288">
    <property type="term" value="C:outer membrane-bounded periplasmic space"/>
    <property type="evidence" value="ECO:0007669"/>
    <property type="project" value="InterPro"/>
</dbReference>
<dbReference type="InterPro" id="IPR016147">
    <property type="entry name" value="Pili_assmbl_chaperone_N"/>
</dbReference>
<keyword evidence="4 9" id="KW-0732">Signal</keyword>
<keyword evidence="7" id="KW-0393">Immunoglobulin domain</keyword>
<dbReference type="PRINTS" id="PR00969">
    <property type="entry name" value="CHAPERONPILI"/>
</dbReference>
<evidence type="ECO:0000256" key="2">
    <source>
        <dbReference type="ARBA" id="ARBA00007399"/>
    </source>
</evidence>
<keyword evidence="6 8" id="KW-0143">Chaperone</keyword>
<evidence type="ECO:0000256" key="6">
    <source>
        <dbReference type="ARBA" id="ARBA00023186"/>
    </source>
</evidence>
<dbReference type="PANTHER" id="PTHR30251:SF5">
    <property type="entry name" value="FIMBRIAL CHAPARONE PROTEIN"/>
    <property type="match status" value="1"/>
</dbReference>
<evidence type="ECO:0000256" key="9">
    <source>
        <dbReference type="SAM" id="SignalP"/>
    </source>
</evidence>
<gene>
    <name evidence="12" type="ORF">BN1044_04427</name>
</gene>
<dbReference type="Pfam" id="PF02753">
    <property type="entry name" value="PapD_C"/>
    <property type="match status" value="1"/>
</dbReference>
<dbReference type="InterPro" id="IPR001829">
    <property type="entry name" value="Pili_assmbl_chaperone_bac"/>
</dbReference>
<evidence type="ECO:0000256" key="1">
    <source>
        <dbReference type="ARBA" id="ARBA00004418"/>
    </source>
</evidence>
<evidence type="ECO:0000256" key="3">
    <source>
        <dbReference type="ARBA" id="ARBA00022558"/>
    </source>
</evidence>
<feature type="signal peptide" evidence="9">
    <location>
        <begin position="1"/>
        <end position="22"/>
    </location>
</feature>
<evidence type="ECO:0000259" key="11">
    <source>
        <dbReference type="Pfam" id="PF02753"/>
    </source>
</evidence>
<name>A0A1C6Z795_HAFAL</name>
<dbReference type="Pfam" id="PF00345">
    <property type="entry name" value="PapD_N"/>
    <property type="match status" value="1"/>
</dbReference>
<feature type="domain" description="Pili assembly chaperone N-terminal" evidence="10">
    <location>
        <begin position="24"/>
        <end position="141"/>
    </location>
</feature>
<evidence type="ECO:0000313" key="13">
    <source>
        <dbReference type="Proteomes" id="UP000094844"/>
    </source>
</evidence>
<accession>A0A1C6Z795</accession>
<evidence type="ECO:0000256" key="7">
    <source>
        <dbReference type="ARBA" id="ARBA00023319"/>
    </source>
</evidence>
<dbReference type="InterPro" id="IPR016148">
    <property type="entry name" value="Pili_assmbl_chaperone_C"/>
</dbReference>
<dbReference type="InterPro" id="IPR036316">
    <property type="entry name" value="Pili_assmbl_chap_C_dom_sf"/>
</dbReference>
<dbReference type="SUPFAM" id="SSF49584">
    <property type="entry name" value="Periplasmic chaperone C-domain"/>
    <property type="match status" value="1"/>
</dbReference>
<dbReference type="PANTHER" id="PTHR30251">
    <property type="entry name" value="PILUS ASSEMBLY CHAPERONE"/>
    <property type="match status" value="1"/>
</dbReference>
<dbReference type="PROSITE" id="PS00635">
    <property type="entry name" value="PILI_CHAPERONE"/>
    <property type="match status" value="1"/>
</dbReference>
<evidence type="ECO:0000256" key="4">
    <source>
        <dbReference type="ARBA" id="ARBA00022729"/>
    </source>
</evidence>
<organism evidence="12 13">
    <name type="scientific">Hafnia alvei</name>
    <dbReference type="NCBI Taxonomy" id="569"/>
    <lineage>
        <taxon>Bacteria</taxon>
        <taxon>Pseudomonadati</taxon>
        <taxon>Pseudomonadota</taxon>
        <taxon>Gammaproteobacteria</taxon>
        <taxon>Enterobacterales</taxon>
        <taxon>Hafniaceae</taxon>
        <taxon>Hafnia</taxon>
    </lineage>
</organism>
<feature type="domain" description="Pili assembly chaperone C-terminal" evidence="11">
    <location>
        <begin position="164"/>
        <end position="220"/>
    </location>
</feature>
<keyword evidence="5" id="KW-0574">Periplasm</keyword>
<dbReference type="InterPro" id="IPR018046">
    <property type="entry name" value="Pili_assmbl_chaperone_CS"/>
</dbReference>
<evidence type="ECO:0000256" key="8">
    <source>
        <dbReference type="RuleBase" id="RU003918"/>
    </source>
</evidence>